<proteinExistence type="predicted"/>
<dbReference type="EMBL" id="JAUIZM010000004">
    <property type="protein sequence ID" value="KAK1387445.1"/>
    <property type="molecule type" value="Genomic_DNA"/>
</dbReference>
<sequence length="105" mass="11463">MEVTEVGDTVSDVPKGKQNRKNTKSTDSSKAKGASSKQLTLKAALGALLKAIDKFEEWLEDVIKGEKIPEGYILMQRKDLGKDSSNSETQSSSQVLYFAHALTIC</sequence>
<dbReference type="Proteomes" id="UP001237642">
    <property type="component" value="Unassembled WGS sequence"/>
</dbReference>
<protein>
    <submittedName>
        <fullName evidence="2">Uncharacterized protein</fullName>
    </submittedName>
</protein>
<evidence type="ECO:0000313" key="2">
    <source>
        <dbReference type="EMBL" id="KAK1387445.1"/>
    </source>
</evidence>
<reference evidence="2" key="2">
    <citation type="submission" date="2023-05" db="EMBL/GenBank/DDBJ databases">
        <authorList>
            <person name="Schelkunov M.I."/>
        </authorList>
    </citation>
    <scope>NUCLEOTIDE SEQUENCE</scope>
    <source>
        <strain evidence="2">Hsosn_3</strain>
        <tissue evidence="2">Leaf</tissue>
    </source>
</reference>
<accession>A0AAD8IP26</accession>
<evidence type="ECO:0000256" key="1">
    <source>
        <dbReference type="SAM" id="MobiDB-lite"/>
    </source>
</evidence>
<comment type="caution">
    <text evidence="2">The sequence shown here is derived from an EMBL/GenBank/DDBJ whole genome shotgun (WGS) entry which is preliminary data.</text>
</comment>
<organism evidence="2 3">
    <name type="scientific">Heracleum sosnowskyi</name>
    <dbReference type="NCBI Taxonomy" id="360622"/>
    <lineage>
        <taxon>Eukaryota</taxon>
        <taxon>Viridiplantae</taxon>
        <taxon>Streptophyta</taxon>
        <taxon>Embryophyta</taxon>
        <taxon>Tracheophyta</taxon>
        <taxon>Spermatophyta</taxon>
        <taxon>Magnoliopsida</taxon>
        <taxon>eudicotyledons</taxon>
        <taxon>Gunneridae</taxon>
        <taxon>Pentapetalae</taxon>
        <taxon>asterids</taxon>
        <taxon>campanulids</taxon>
        <taxon>Apiales</taxon>
        <taxon>Apiaceae</taxon>
        <taxon>Apioideae</taxon>
        <taxon>apioid superclade</taxon>
        <taxon>Tordylieae</taxon>
        <taxon>Tordyliinae</taxon>
        <taxon>Heracleum</taxon>
    </lineage>
</organism>
<feature type="region of interest" description="Disordered" evidence="1">
    <location>
        <begin position="1"/>
        <end position="37"/>
    </location>
</feature>
<reference evidence="2" key="1">
    <citation type="submission" date="2023-02" db="EMBL/GenBank/DDBJ databases">
        <title>Genome of toxic invasive species Heracleum sosnowskyi carries increased number of genes despite the absence of recent whole-genome duplications.</title>
        <authorList>
            <person name="Schelkunov M."/>
            <person name="Shtratnikova V."/>
            <person name="Makarenko M."/>
            <person name="Klepikova A."/>
            <person name="Omelchenko D."/>
            <person name="Novikova G."/>
            <person name="Obukhova E."/>
            <person name="Bogdanov V."/>
            <person name="Penin A."/>
            <person name="Logacheva M."/>
        </authorList>
    </citation>
    <scope>NUCLEOTIDE SEQUENCE</scope>
    <source>
        <strain evidence="2">Hsosn_3</strain>
        <tissue evidence="2">Leaf</tissue>
    </source>
</reference>
<dbReference type="AlphaFoldDB" id="A0AAD8IP26"/>
<gene>
    <name evidence="2" type="ORF">POM88_015623</name>
</gene>
<keyword evidence="3" id="KW-1185">Reference proteome</keyword>
<name>A0AAD8IP26_9APIA</name>
<evidence type="ECO:0000313" key="3">
    <source>
        <dbReference type="Proteomes" id="UP001237642"/>
    </source>
</evidence>